<dbReference type="EMBL" id="BMLZ01000018">
    <property type="protein sequence ID" value="GGP29940.1"/>
    <property type="molecule type" value="Genomic_DNA"/>
</dbReference>
<dbReference type="Proteomes" id="UP000630135">
    <property type="component" value="Unassembled WGS sequence"/>
</dbReference>
<sequence>MEKFTEKPAVGTRVTLRKVAGDAWYSYYSGKSGAVVGSYGITGECVLVRFDDGGKDYGQWTSLEPEATPAVAAAPEPAPEVTLNGHRYVLAPEQAEAKEEKREPDCGEIWRMSDGRLVAIGQDHDRDTELRAVVLNPRNRGVIISQSGAAADRQLKDGKLTFAYPSLAAAIEAGETFK</sequence>
<evidence type="ECO:0000313" key="1">
    <source>
        <dbReference type="EMBL" id="GGI86892.1"/>
    </source>
</evidence>
<comment type="caution">
    <text evidence="1">The sequence shown here is derived from an EMBL/GenBank/DDBJ whole genome shotgun (WGS) entry which is preliminary data.</text>
</comment>
<gene>
    <name evidence="2" type="ORF">GCM10008021_15910</name>
    <name evidence="1" type="ORF">GCM10010914_21670</name>
</gene>
<reference evidence="1" key="4">
    <citation type="submission" date="2023-08" db="EMBL/GenBank/DDBJ databases">
        <authorList>
            <person name="Sun Q."/>
            <person name="Zhou Y."/>
        </authorList>
    </citation>
    <scope>NUCLEOTIDE SEQUENCE</scope>
    <source>
        <strain evidence="2">CGMCC 1.8884</strain>
        <strain evidence="1">CGMCC 1.8885</strain>
    </source>
</reference>
<dbReference type="AlphaFoldDB" id="A0AAV4K8H4"/>
<name>A0AAV4K8H4_9DEIO</name>
<organism evidence="1 4">
    <name type="scientific">Deinococcus wulumuqiensis</name>
    <dbReference type="NCBI Taxonomy" id="980427"/>
    <lineage>
        <taxon>Bacteria</taxon>
        <taxon>Thermotogati</taxon>
        <taxon>Deinococcota</taxon>
        <taxon>Deinococci</taxon>
        <taxon>Deinococcales</taxon>
        <taxon>Deinococcaceae</taxon>
        <taxon>Deinococcus</taxon>
    </lineage>
</organism>
<dbReference type="EMBL" id="BMMA01000022">
    <property type="protein sequence ID" value="GGI86892.1"/>
    <property type="molecule type" value="Genomic_DNA"/>
</dbReference>
<evidence type="ECO:0000313" key="2">
    <source>
        <dbReference type="EMBL" id="GGP29940.1"/>
    </source>
</evidence>
<accession>A0AAV4K8H4</accession>
<reference evidence="1" key="2">
    <citation type="journal article" date="2014" name="Int. J. Syst. Evol. Microbiol.">
        <title>Complete genome sequence of Corynebacterium casei LMG S-19264T (=DSM 44701T), isolated from a smear-ripened cheese.</title>
        <authorList>
            <consortium name="US DOE Joint Genome Institute (JGI-PGF)"/>
            <person name="Walter F."/>
            <person name="Albersmeier A."/>
            <person name="Kalinowski J."/>
            <person name="Ruckert C."/>
        </authorList>
    </citation>
    <scope>NUCLEOTIDE SEQUENCE</scope>
    <source>
        <strain evidence="1">CGMCC 1.8885</strain>
    </source>
</reference>
<dbReference type="Proteomes" id="UP000652720">
    <property type="component" value="Unassembled WGS sequence"/>
</dbReference>
<keyword evidence="3" id="KW-1185">Reference proteome</keyword>
<reference evidence="2" key="1">
    <citation type="journal article" date="2014" name="Int. J. Syst. Evol. Microbiol.">
        <title>Complete genome of a new Firmicutes species belonging to the dominant human colonic microbiota ('Ruminococcus bicirculans') reveals two chromosomes and a selective capacity to utilize plant glucans.</title>
        <authorList>
            <consortium name="NISC Comparative Sequencing Program"/>
            <person name="Wegmann U."/>
            <person name="Louis P."/>
            <person name="Goesmann A."/>
            <person name="Henrissat B."/>
            <person name="Duncan S.H."/>
            <person name="Flint H.J."/>
        </authorList>
    </citation>
    <scope>NUCLEOTIDE SEQUENCE</scope>
    <source>
        <strain evidence="2">CGMCC 1.8884</strain>
    </source>
</reference>
<dbReference type="GeneID" id="59164367"/>
<protein>
    <submittedName>
        <fullName evidence="1">Uncharacterized protein</fullName>
    </submittedName>
</protein>
<reference evidence="3" key="3">
    <citation type="journal article" date="2019" name="Int. J. Syst. Evol. Microbiol.">
        <title>The Global Catalogue of Microorganisms (GCM) 10K type strain sequencing project: providing services to taxonomists for standard genome sequencing and annotation.</title>
        <authorList>
            <consortium name="The Broad Institute Genomics Platform"/>
            <consortium name="The Broad Institute Genome Sequencing Center for Infectious Disease"/>
            <person name="Wu L."/>
            <person name="Ma J."/>
        </authorList>
    </citation>
    <scope>NUCLEOTIDE SEQUENCE [LARGE SCALE GENOMIC DNA]</scope>
    <source>
        <strain evidence="3">CGMCC 1.8884</strain>
    </source>
</reference>
<evidence type="ECO:0000313" key="4">
    <source>
        <dbReference type="Proteomes" id="UP000652720"/>
    </source>
</evidence>
<evidence type="ECO:0000313" key="3">
    <source>
        <dbReference type="Proteomes" id="UP000630135"/>
    </source>
</evidence>
<proteinExistence type="predicted"/>
<dbReference type="RefSeq" id="WP_017870034.1">
    <property type="nucleotide sequence ID" value="NZ_BMLZ01000018.1"/>
</dbReference>